<keyword evidence="1" id="KW-0472">Membrane</keyword>
<dbReference type="AlphaFoldDB" id="A0A133UAI3"/>
<protein>
    <submittedName>
        <fullName evidence="2">Uncharacterized protein</fullName>
    </submittedName>
</protein>
<keyword evidence="1" id="KW-0812">Transmembrane</keyword>
<dbReference type="EMBL" id="LHXJ01000017">
    <property type="protein sequence ID" value="KXA91202.1"/>
    <property type="molecule type" value="Genomic_DNA"/>
</dbReference>
<organism evidence="2 3">
    <name type="scientific">candidate division MSBL1 archaeon SCGC-AAA259A05</name>
    <dbReference type="NCBI Taxonomy" id="1698259"/>
    <lineage>
        <taxon>Archaea</taxon>
        <taxon>Methanobacteriati</taxon>
        <taxon>Methanobacteriota</taxon>
        <taxon>candidate division MSBL1</taxon>
    </lineage>
</organism>
<evidence type="ECO:0000313" key="2">
    <source>
        <dbReference type="EMBL" id="KXA91202.1"/>
    </source>
</evidence>
<reference evidence="2 3" key="1">
    <citation type="journal article" date="2016" name="Sci. Rep.">
        <title>Metabolic traits of an uncultured archaeal lineage -MSBL1- from brine pools of the Red Sea.</title>
        <authorList>
            <person name="Mwirichia R."/>
            <person name="Alam I."/>
            <person name="Rashid M."/>
            <person name="Vinu M."/>
            <person name="Ba-Alawi W."/>
            <person name="Anthony Kamau A."/>
            <person name="Kamanda Ngugi D."/>
            <person name="Goker M."/>
            <person name="Klenk H.P."/>
            <person name="Bajic V."/>
            <person name="Stingl U."/>
        </authorList>
    </citation>
    <scope>NUCLEOTIDE SEQUENCE [LARGE SCALE GENOMIC DNA]</scope>
    <source>
        <strain evidence="2">SCGC-AAA259A05</strain>
    </source>
</reference>
<keyword evidence="3" id="KW-1185">Reference proteome</keyword>
<keyword evidence="1" id="KW-1133">Transmembrane helix</keyword>
<feature type="transmembrane region" description="Helical" evidence="1">
    <location>
        <begin position="20"/>
        <end position="39"/>
    </location>
</feature>
<proteinExistence type="predicted"/>
<name>A0A133UAI3_9EURY</name>
<sequence>MVFFELRELESKIVYSGRYFSKFMAVSNGLVSLFTFASLNWRVPFSVAGVFADIYFSSLVNVTLAVGRLVRLRELLKATEKKGTVVNPTL</sequence>
<accession>A0A133UAI3</accession>
<evidence type="ECO:0000313" key="3">
    <source>
        <dbReference type="Proteomes" id="UP000070163"/>
    </source>
</evidence>
<evidence type="ECO:0000256" key="1">
    <source>
        <dbReference type="SAM" id="Phobius"/>
    </source>
</evidence>
<dbReference type="Proteomes" id="UP000070163">
    <property type="component" value="Unassembled WGS sequence"/>
</dbReference>
<feature type="transmembrane region" description="Helical" evidence="1">
    <location>
        <begin position="45"/>
        <end position="67"/>
    </location>
</feature>
<gene>
    <name evidence="2" type="ORF">AKJ57_02100</name>
</gene>
<comment type="caution">
    <text evidence="2">The sequence shown here is derived from an EMBL/GenBank/DDBJ whole genome shotgun (WGS) entry which is preliminary data.</text>
</comment>